<feature type="region of interest" description="Disordered" evidence="1">
    <location>
        <begin position="35"/>
        <end position="74"/>
    </location>
</feature>
<organism evidence="2 3">
    <name type="scientific">Acanthoscelides obtectus</name>
    <name type="common">Bean weevil</name>
    <name type="synonym">Bruchus obtectus</name>
    <dbReference type="NCBI Taxonomy" id="200917"/>
    <lineage>
        <taxon>Eukaryota</taxon>
        <taxon>Metazoa</taxon>
        <taxon>Ecdysozoa</taxon>
        <taxon>Arthropoda</taxon>
        <taxon>Hexapoda</taxon>
        <taxon>Insecta</taxon>
        <taxon>Pterygota</taxon>
        <taxon>Neoptera</taxon>
        <taxon>Endopterygota</taxon>
        <taxon>Coleoptera</taxon>
        <taxon>Polyphaga</taxon>
        <taxon>Cucujiformia</taxon>
        <taxon>Chrysomeloidea</taxon>
        <taxon>Chrysomelidae</taxon>
        <taxon>Bruchinae</taxon>
        <taxon>Bruchini</taxon>
        <taxon>Acanthoscelides</taxon>
    </lineage>
</organism>
<protein>
    <submittedName>
        <fullName evidence="2">Uncharacterized protein</fullName>
    </submittedName>
</protein>
<reference evidence="2" key="1">
    <citation type="submission" date="2022-03" db="EMBL/GenBank/DDBJ databases">
        <authorList>
            <person name="Sayadi A."/>
        </authorList>
    </citation>
    <scope>NUCLEOTIDE SEQUENCE</scope>
</reference>
<gene>
    <name evidence="2" type="ORF">ACAOBT_LOCUS28469</name>
</gene>
<feature type="compositionally biased region" description="Basic residues" evidence="1">
    <location>
        <begin position="132"/>
        <end position="151"/>
    </location>
</feature>
<comment type="caution">
    <text evidence="2">The sequence shown here is derived from an EMBL/GenBank/DDBJ whole genome shotgun (WGS) entry which is preliminary data.</text>
</comment>
<dbReference type="AlphaFoldDB" id="A0A9P0PZV4"/>
<feature type="region of interest" description="Disordered" evidence="1">
    <location>
        <begin position="110"/>
        <end position="169"/>
    </location>
</feature>
<proteinExistence type="predicted"/>
<feature type="compositionally biased region" description="Basic residues" evidence="1">
    <location>
        <begin position="159"/>
        <end position="169"/>
    </location>
</feature>
<evidence type="ECO:0000313" key="2">
    <source>
        <dbReference type="EMBL" id="CAH2005316.1"/>
    </source>
</evidence>
<evidence type="ECO:0000256" key="1">
    <source>
        <dbReference type="SAM" id="MobiDB-lite"/>
    </source>
</evidence>
<evidence type="ECO:0000313" key="3">
    <source>
        <dbReference type="Proteomes" id="UP001152888"/>
    </source>
</evidence>
<sequence>MGRRCRTACLRCAGFAAVATRDGVKRDAAAGTYFGGSATEYSGGDTSEPNLGPDQKIESNIYQDDEEGNVKETDELEEKRLFSIADYLLDPKNFEATLRTTIVMNNVGTESTSSNASTVETSGAKGTETTTIKRKRKHRNKQKPMNHHRSHQQLDRRAAKMKRHRQCIK</sequence>
<feature type="compositionally biased region" description="Polar residues" evidence="1">
    <location>
        <begin position="110"/>
        <end position="121"/>
    </location>
</feature>
<name>A0A9P0PZV4_ACAOB</name>
<dbReference type="Proteomes" id="UP001152888">
    <property type="component" value="Unassembled WGS sequence"/>
</dbReference>
<dbReference type="OrthoDB" id="6763851at2759"/>
<keyword evidence="3" id="KW-1185">Reference proteome</keyword>
<dbReference type="EMBL" id="CAKOFQ010007634">
    <property type="protein sequence ID" value="CAH2005316.1"/>
    <property type="molecule type" value="Genomic_DNA"/>
</dbReference>
<accession>A0A9P0PZV4</accession>